<feature type="transmembrane region" description="Helical" evidence="6">
    <location>
        <begin position="89"/>
        <end position="115"/>
    </location>
</feature>
<dbReference type="eggNOG" id="ENOG502THN7">
    <property type="taxonomic scope" value="Eukaryota"/>
</dbReference>
<comment type="similarity">
    <text evidence="5">Belongs to the SAT4 family.</text>
</comment>
<feature type="transmembrane region" description="Helical" evidence="6">
    <location>
        <begin position="47"/>
        <end position="69"/>
    </location>
</feature>
<evidence type="ECO:0000256" key="6">
    <source>
        <dbReference type="SAM" id="Phobius"/>
    </source>
</evidence>
<evidence type="ECO:0000256" key="1">
    <source>
        <dbReference type="ARBA" id="ARBA00004141"/>
    </source>
</evidence>
<keyword evidence="4 6" id="KW-0472">Membrane</keyword>
<evidence type="ECO:0000313" key="9">
    <source>
        <dbReference type="Proteomes" id="UP000001881"/>
    </source>
</evidence>
<dbReference type="Proteomes" id="UP000001881">
    <property type="component" value="Unassembled WGS sequence"/>
</dbReference>
<feature type="transmembrane region" description="Helical" evidence="6">
    <location>
        <begin position="184"/>
        <end position="208"/>
    </location>
</feature>
<dbReference type="STRING" id="771870.F7W5U2"/>
<proteinExistence type="inferred from homology"/>
<dbReference type="PANTHER" id="PTHR33048:SF42">
    <property type="entry name" value="INTEGRAL MEMBRANE PROTEIN"/>
    <property type="match status" value="1"/>
</dbReference>
<evidence type="ECO:0000313" key="8">
    <source>
        <dbReference type="EMBL" id="CCC12880.1"/>
    </source>
</evidence>
<evidence type="ECO:0000259" key="7">
    <source>
        <dbReference type="Pfam" id="PF20684"/>
    </source>
</evidence>
<comment type="subcellular location">
    <subcellularLocation>
        <location evidence="1">Membrane</location>
        <topology evidence="1">Multi-pass membrane protein</topology>
    </subcellularLocation>
</comment>
<evidence type="ECO:0000256" key="4">
    <source>
        <dbReference type="ARBA" id="ARBA00023136"/>
    </source>
</evidence>
<dbReference type="Pfam" id="PF20684">
    <property type="entry name" value="Fung_rhodopsin"/>
    <property type="match status" value="1"/>
</dbReference>
<evidence type="ECO:0000256" key="3">
    <source>
        <dbReference type="ARBA" id="ARBA00022989"/>
    </source>
</evidence>
<keyword evidence="2 6" id="KW-0812">Transmembrane</keyword>
<dbReference type="PANTHER" id="PTHR33048">
    <property type="entry name" value="PTH11-LIKE INTEGRAL MEMBRANE PROTEIN (AFU_ORTHOLOGUE AFUA_5G11245)"/>
    <property type="match status" value="1"/>
</dbReference>
<dbReference type="EMBL" id="CABT02000032">
    <property type="protein sequence ID" value="CCC12880.1"/>
    <property type="molecule type" value="Genomic_DNA"/>
</dbReference>
<accession>F7W5U2</accession>
<sequence length="334" mass="37015">MTYPTDTDSAVPRLIVTFSVLVSLAGITMGFRFYCKHRYAKQLGVDDLLLGFSYLILLSGAIFTATAISRGFGQHIWNIELLQDAITSARIVFSGGFFVFLGIAVAKASICLTLYNIARKKWQRWSLVFVAVSVLITKLLSGIFIFVSCTPVQKRWNPMIKGTCWDINVLCRYWSFSGDAAADLVVWESAELGVAIIAISIPFGRLAVQHYFKKKRAHSAGNTASCVSGTRGTRLATSESTMVRMDGNETDDDVPLARRQTNPKANDAVRPGTVSMEQFSLEQFLREAPEMPGTWRESGGIMLTRELSVGRHRRNVSDEELGFRAWSPPPPSNV</sequence>
<feature type="transmembrane region" description="Helical" evidence="6">
    <location>
        <begin position="14"/>
        <end position="35"/>
    </location>
</feature>
<comment type="caution">
    <text evidence="8">The sequence shown here is derived from an EMBL/GenBank/DDBJ whole genome shotgun (WGS) entry which is preliminary data.</text>
</comment>
<keyword evidence="9" id="KW-1185">Reference proteome</keyword>
<feature type="domain" description="Rhodopsin" evidence="7">
    <location>
        <begin position="31"/>
        <end position="175"/>
    </location>
</feature>
<evidence type="ECO:0000256" key="5">
    <source>
        <dbReference type="ARBA" id="ARBA00038359"/>
    </source>
</evidence>
<dbReference type="InParanoid" id="F7W5U2"/>
<dbReference type="InterPro" id="IPR049326">
    <property type="entry name" value="Rhodopsin_dom_fungi"/>
</dbReference>
<evidence type="ECO:0000256" key="2">
    <source>
        <dbReference type="ARBA" id="ARBA00022692"/>
    </source>
</evidence>
<name>F7W5U2_SORMK</name>
<organism evidence="8 9">
    <name type="scientific">Sordaria macrospora (strain ATCC MYA-333 / DSM 997 / K(L3346) / K-hell)</name>
    <dbReference type="NCBI Taxonomy" id="771870"/>
    <lineage>
        <taxon>Eukaryota</taxon>
        <taxon>Fungi</taxon>
        <taxon>Dikarya</taxon>
        <taxon>Ascomycota</taxon>
        <taxon>Pezizomycotina</taxon>
        <taxon>Sordariomycetes</taxon>
        <taxon>Sordariomycetidae</taxon>
        <taxon>Sordariales</taxon>
        <taxon>Sordariaceae</taxon>
        <taxon>Sordaria</taxon>
    </lineage>
</organism>
<gene>
    <name evidence="8" type="ORF">SMAC_06022</name>
</gene>
<dbReference type="AlphaFoldDB" id="F7W5U2"/>
<dbReference type="OrthoDB" id="4587011at2759"/>
<dbReference type="HOGENOM" id="CLU_028200_3_0_1"/>
<protein>
    <submittedName>
        <fullName evidence="8">WGS project CABT00000000 data, contig 2.32</fullName>
    </submittedName>
</protein>
<feature type="transmembrane region" description="Helical" evidence="6">
    <location>
        <begin position="127"/>
        <end position="147"/>
    </location>
</feature>
<keyword evidence="3 6" id="KW-1133">Transmembrane helix</keyword>
<dbReference type="VEuPathDB" id="FungiDB:SMAC_06022"/>
<dbReference type="InterPro" id="IPR052337">
    <property type="entry name" value="SAT4-like"/>
</dbReference>
<reference evidence="8 9" key="1">
    <citation type="journal article" date="2010" name="PLoS Genet.">
        <title>De novo assembly of a 40 Mb eukaryotic genome from short sequence reads: Sordaria macrospora, a model organism for fungal morphogenesis.</title>
        <authorList>
            <person name="Nowrousian M."/>
            <person name="Stajich J."/>
            <person name="Chu M."/>
            <person name="Engh I."/>
            <person name="Espagne E."/>
            <person name="Halliday K."/>
            <person name="Kamerewerd J."/>
            <person name="Kempken F."/>
            <person name="Knab B."/>
            <person name="Kuo H.C."/>
            <person name="Osiewacz H.D."/>
            <person name="Poeggeler S."/>
            <person name="Read N."/>
            <person name="Seiler S."/>
            <person name="Smith K."/>
            <person name="Zickler D."/>
            <person name="Kueck U."/>
            <person name="Freitag M."/>
        </authorList>
    </citation>
    <scope>NUCLEOTIDE SEQUENCE [LARGE SCALE GENOMIC DNA]</scope>
    <source>
        <strain evidence="9">ATCC MYA-333 / DSM 997 / K(L3346) / K-hell</strain>
        <tissue evidence="8">Mycelium</tissue>
    </source>
</reference>
<dbReference type="GO" id="GO:0016020">
    <property type="term" value="C:membrane"/>
    <property type="evidence" value="ECO:0007669"/>
    <property type="project" value="UniProtKB-SubCell"/>
</dbReference>